<sequence length="332" mass="34835">MRDMPCPSQSSSAASSTPSSVSSSLFPTILDISLTPGHGSLSTDAILEILRFAAHRGDLNNVRDLVLAAYTDLPAKRNVLHLFALTLVELGFDFNRACRAQESLHYMHCARCHAWYDTREERGTQECVVPHADPVPVFFRGTTQLIPGMFYPCCGLNEVMPMILSSSCYVGPHTPSPQPLSVALRVGTCRDMGCYFSFPICPPSPPLRSSSSSSLHTGHRSAASAPKPGPVPGASTSVPTGIAAPSALGLYTGEIAASGAPGGAAAPAAAVPAASPPGTAPLAWPQPPEVETAGVLIPAAAPANQAEERPAWRNSSLYHPPGWIPTRLPGER</sequence>
<proteinExistence type="predicted"/>
<evidence type="ECO:0000313" key="2">
    <source>
        <dbReference type="EMBL" id="KAJ8483051.1"/>
    </source>
</evidence>
<feature type="region of interest" description="Disordered" evidence="1">
    <location>
        <begin position="261"/>
        <end position="332"/>
    </location>
</feature>
<evidence type="ECO:0000313" key="3">
    <source>
        <dbReference type="Proteomes" id="UP001215151"/>
    </source>
</evidence>
<dbReference type="AlphaFoldDB" id="A0AAD7TXB3"/>
<protein>
    <submittedName>
        <fullName evidence="2">Uncharacterized protein</fullName>
    </submittedName>
</protein>
<gene>
    <name evidence="2" type="ORF">ONZ51_g4950</name>
</gene>
<feature type="region of interest" description="Disordered" evidence="1">
    <location>
        <begin position="1"/>
        <end position="23"/>
    </location>
</feature>
<evidence type="ECO:0000256" key="1">
    <source>
        <dbReference type="SAM" id="MobiDB-lite"/>
    </source>
</evidence>
<keyword evidence="3" id="KW-1185">Reference proteome</keyword>
<organism evidence="2 3">
    <name type="scientific">Trametes cubensis</name>
    <dbReference type="NCBI Taxonomy" id="1111947"/>
    <lineage>
        <taxon>Eukaryota</taxon>
        <taxon>Fungi</taxon>
        <taxon>Dikarya</taxon>
        <taxon>Basidiomycota</taxon>
        <taxon>Agaricomycotina</taxon>
        <taxon>Agaricomycetes</taxon>
        <taxon>Polyporales</taxon>
        <taxon>Polyporaceae</taxon>
        <taxon>Trametes</taxon>
    </lineage>
</organism>
<feature type="compositionally biased region" description="Pro residues" evidence="1">
    <location>
        <begin position="274"/>
        <end position="288"/>
    </location>
</feature>
<feature type="compositionally biased region" description="Low complexity" evidence="1">
    <location>
        <begin position="261"/>
        <end position="273"/>
    </location>
</feature>
<dbReference type="EMBL" id="JAPEVG010000101">
    <property type="protein sequence ID" value="KAJ8483051.1"/>
    <property type="molecule type" value="Genomic_DNA"/>
</dbReference>
<reference evidence="2" key="1">
    <citation type="submission" date="2022-11" db="EMBL/GenBank/DDBJ databases">
        <title>Genome Sequence of Cubamyces cubensis.</title>
        <authorList>
            <person name="Buettner E."/>
        </authorList>
    </citation>
    <scope>NUCLEOTIDE SEQUENCE</scope>
    <source>
        <strain evidence="2">MPL-01</strain>
    </source>
</reference>
<feature type="compositionally biased region" description="Low complexity" evidence="1">
    <location>
        <begin position="7"/>
        <end position="23"/>
    </location>
</feature>
<accession>A0AAD7TXB3</accession>
<feature type="region of interest" description="Disordered" evidence="1">
    <location>
        <begin position="209"/>
        <end position="238"/>
    </location>
</feature>
<name>A0AAD7TXB3_9APHY</name>
<dbReference type="Proteomes" id="UP001215151">
    <property type="component" value="Unassembled WGS sequence"/>
</dbReference>
<comment type="caution">
    <text evidence="2">The sequence shown here is derived from an EMBL/GenBank/DDBJ whole genome shotgun (WGS) entry which is preliminary data.</text>
</comment>